<protein>
    <submittedName>
        <fullName evidence="3">Glucosamine--fructose-6-phosphate aminotransferase</fullName>
    </submittedName>
</protein>
<dbReference type="GO" id="GO:1901135">
    <property type="term" value="P:carbohydrate derivative metabolic process"/>
    <property type="evidence" value="ECO:0007669"/>
    <property type="project" value="InterPro"/>
</dbReference>
<feature type="domain" description="SIS" evidence="2">
    <location>
        <begin position="208"/>
        <end position="350"/>
    </location>
</feature>
<keyword evidence="4" id="KW-1185">Reference proteome</keyword>
<keyword evidence="1" id="KW-0677">Repeat</keyword>
<dbReference type="PROSITE" id="PS51464">
    <property type="entry name" value="SIS"/>
    <property type="match status" value="2"/>
</dbReference>
<gene>
    <name evidence="3" type="ORF">KSX_14620</name>
</gene>
<dbReference type="CDD" id="cd05008">
    <property type="entry name" value="SIS_GlmS_GlmD_1"/>
    <property type="match status" value="1"/>
</dbReference>
<organism evidence="3 4">
    <name type="scientific">Ktedonospora formicarum</name>
    <dbReference type="NCBI Taxonomy" id="2778364"/>
    <lineage>
        <taxon>Bacteria</taxon>
        <taxon>Bacillati</taxon>
        <taxon>Chloroflexota</taxon>
        <taxon>Ktedonobacteria</taxon>
        <taxon>Ktedonobacterales</taxon>
        <taxon>Ktedonobacteraceae</taxon>
        <taxon>Ktedonospora</taxon>
    </lineage>
</organism>
<dbReference type="InterPro" id="IPR001347">
    <property type="entry name" value="SIS_dom"/>
</dbReference>
<dbReference type="Proteomes" id="UP000612362">
    <property type="component" value="Unassembled WGS sequence"/>
</dbReference>
<evidence type="ECO:0000313" key="4">
    <source>
        <dbReference type="Proteomes" id="UP000612362"/>
    </source>
</evidence>
<dbReference type="PANTHER" id="PTHR10937:SF4">
    <property type="entry name" value="GLUCOSAMINE-6-PHOSPHATE DEAMINASE"/>
    <property type="match status" value="1"/>
</dbReference>
<dbReference type="InterPro" id="IPR035466">
    <property type="entry name" value="GlmS/AgaS_SIS"/>
</dbReference>
<dbReference type="EMBL" id="BNJF01000001">
    <property type="protein sequence ID" value="GHO43299.1"/>
    <property type="molecule type" value="Genomic_DNA"/>
</dbReference>
<dbReference type="RefSeq" id="WP_220192781.1">
    <property type="nucleotide sequence ID" value="NZ_BNJF01000001.1"/>
</dbReference>
<dbReference type="SUPFAM" id="SSF53697">
    <property type="entry name" value="SIS domain"/>
    <property type="match status" value="1"/>
</dbReference>
<dbReference type="Pfam" id="PF01380">
    <property type="entry name" value="SIS"/>
    <property type="match status" value="2"/>
</dbReference>
<comment type="caution">
    <text evidence="3">The sequence shown here is derived from an EMBL/GenBank/DDBJ whole genome shotgun (WGS) entry which is preliminary data.</text>
</comment>
<accession>A0A8J3I1P9</accession>
<dbReference type="AlphaFoldDB" id="A0A8J3I1P9"/>
<dbReference type="Gene3D" id="3.40.50.10490">
    <property type="entry name" value="Glucose-6-phosphate isomerase like protein, domain 1"/>
    <property type="match status" value="2"/>
</dbReference>
<dbReference type="GO" id="GO:0097367">
    <property type="term" value="F:carbohydrate derivative binding"/>
    <property type="evidence" value="ECO:0007669"/>
    <property type="project" value="InterPro"/>
</dbReference>
<name>A0A8J3I1P9_9CHLR</name>
<dbReference type="InterPro" id="IPR035490">
    <property type="entry name" value="GlmS/FrlB_SIS"/>
</dbReference>
<keyword evidence="3" id="KW-0808">Transferase</keyword>
<sequence>MSNGEHITVTIPGGYETHTLYEILTQPVAWRAALEVVAASQEAIQKLWLSEQYTEIIVTGCGSTHYLSQAVAPLLQQQLGVRARPVPASELLLFPDTIYAPGSRPLLFTISRSGHTTETIRATEAFKRRHTEPVVTIGCYPEAELVALSDLALIIAEGQEESVVQTRSFSAMLVTAQAATALAHEPQFQAMQRLPALGENLIKTYHDLAKALGEEKGIERFYFLGSGLQYGLASEINLKMKEMSLSVSEAFHFMEFRHGPMSMVNERTLVVGLLSDSASEYELAVLREMRALGGRTLVLSENQVTSKAADYQVTFNSGLAETNRAVLYLPVLQLLAYYRARANGQNPDQPHNLTAVVVLDSSN</sequence>
<dbReference type="CDD" id="cd05009">
    <property type="entry name" value="SIS_GlmS_GlmD_2"/>
    <property type="match status" value="1"/>
</dbReference>
<reference evidence="3" key="1">
    <citation type="submission" date="2020-10" db="EMBL/GenBank/DDBJ databases">
        <title>Taxonomic study of unclassified bacteria belonging to the class Ktedonobacteria.</title>
        <authorList>
            <person name="Yabe S."/>
            <person name="Wang C.M."/>
            <person name="Zheng Y."/>
            <person name="Sakai Y."/>
            <person name="Cavaletti L."/>
            <person name="Monciardini P."/>
            <person name="Donadio S."/>
        </authorList>
    </citation>
    <scope>NUCLEOTIDE SEQUENCE</scope>
    <source>
        <strain evidence="3">SOSP1-1</strain>
    </source>
</reference>
<evidence type="ECO:0000259" key="2">
    <source>
        <dbReference type="PROSITE" id="PS51464"/>
    </source>
</evidence>
<dbReference type="PANTHER" id="PTHR10937">
    <property type="entry name" value="GLUCOSAMINE--FRUCTOSE-6-PHOSPHATE AMINOTRANSFERASE, ISOMERIZING"/>
    <property type="match status" value="1"/>
</dbReference>
<dbReference type="InterPro" id="IPR046348">
    <property type="entry name" value="SIS_dom_sf"/>
</dbReference>
<evidence type="ECO:0000256" key="1">
    <source>
        <dbReference type="ARBA" id="ARBA00022737"/>
    </source>
</evidence>
<proteinExistence type="predicted"/>
<dbReference type="GO" id="GO:0008483">
    <property type="term" value="F:transaminase activity"/>
    <property type="evidence" value="ECO:0007669"/>
    <property type="project" value="UniProtKB-KW"/>
</dbReference>
<feature type="domain" description="SIS" evidence="2">
    <location>
        <begin position="43"/>
        <end position="188"/>
    </location>
</feature>
<evidence type="ECO:0000313" key="3">
    <source>
        <dbReference type="EMBL" id="GHO43299.1"/>
    </source>
</evidence>
<keyword evidence="3" id="KW-0032">Aminotransferase</keyword>